<protein>
    <recommendedName>
        <fullName evidence="10">4-hydroxy-tetrahydrodipicolinate reductase</fullName>
        <ecNumber evidence="10">1.17.1.8</ecNumber>
    </recommendedName>
</protein>
<comment type="similarity">
    <text evidence="1">Belongs to the DapB family.</text>
</comment>
<keyword evidence="2" id="KW-0963">Cytoplasm</keyword>
<dbReference type="GO" id="GO:0019877">
    <property type="term" value="P:diaminopimelate biosynthetic process"/>
    <property type="evidence" value="ECO:0007669"/>
    <property type="project" value="UniProtKB-KW"/>
</dbReference>
<dbReference type="InterPro" id="IPR023940">
    <property type="entry name" value="DHDPR_bac"/>
</dbReference>
<dbReference type="CDD" id="cd02274">
    <property type="entry name" value="DHDPR_N"/>
    <property type="match status" value="1"/>
</dbReference>
<evidence type="ECO:0000256" key="12">
    <source>
        <dbReference type="ARBA" id="ARBA00049396"/>
    </source>
</evidence>
<accession>A0A1J5SKY8</accession>
<organism evidence="15">
    <name type="scientific">mine drainage metagenome</name>
    <dbReference type="NCBI Taxonomy" id="410659"/>
    <lineage>
        <taxon>unclassified sequences</taxon>
        <taxon>metagenomes</taxon>
        <taxon>ecological metagenomes</taxon>
    </lineage>
</organism>
<keyword evidence="5" id="KW-0220">Diaminopimelate biosynthesis</keyword>
<dbReference type="GO" id="GO:0009089">
    <property type="term" value="P:lysine biosynthetic process via diaminopimelate"/>
    <property type="evidence" value="ECO:0007669"/>
    <property type="project" value="InterPro"/>
</dbReference>
<dbReference type="PANTHER" id="PTHR20836:SF0">
    <property type="entry name" value="4-HYDROXY-TETRAHYDRODIPICOLINATE REDUCTASE 1, CHLOROPLASTIC-RELATED"/>
    <property type="match status" value="1"/>
</dbReference>
<dbReference type="SUPFAM" id="SSF51735">
    <property type="entry name" value="NAD(P)-binding Rossmann-fold domains"/>
    <property type="match status" value="1"/>
</dbReference>
<proteinExistence type="inferred from homology"/>
<dbReference type="InterPro" id="IPR000846">
    <property type="entry name" value="DapB_N"/>
</dbReference>
<dbReference type="EC" id="1.17.1.8" evidence="10"/>
<evidence type="ECO:0000256" key="2">
    <source>
        <dbReference type="ARBA" id="ARBA00022490"/>
    </source>
</evidence>
<evidence type="ECO:0000259" key="14">
    <source>
        <dbReference type="Pfam" id="PF05173"/>
    </source>
</evidence>
<comment type="pathway">
    <text evidence="9">Amino-acid biosynthesis; L-lysine biosynthesis via DAP pathway; (S)-tetrahydrodipicolinate from L-aspartate: step 4/4.</text>
</comment>
<keyword evidence="8" id="KW-0457">Lysine biosynthesis</keyword>
<evidence type="ECO:0000256" key="3">
    <source>
        <dbReference type="ARBA" id="ARBA00022605"/>
    </source>
</evidence>
<gene>
    <name evidence="15" type="primary">dapB_4</name>
    <name evidence="15" type="ORF">GALL_87450</name>
</gene>
<evidence type="ECO:0000256" key="8">
    <source>
        <dbReference type="ARBA" id="ARBA00023154"/>
    </source>
</evidence>
<feature type="domain" description="Dihydrodipicolinate reductase N-terminal" evidence="13">
    <location>
        <begin position="4"/>
        <end position="126"/>
    </location>
</feature>
<evidence type="ECO:0000256" key="9">
    <source>
        <dbReference type="ARBA" id="ARBA00037922"/>
    </source>
</evidence>
<dbReference type="InterPro" id="IPR022663">
    <property type="entry name" value="DapB_C"/>
</dbReference>
<name>A0A1J5SKY8_9ZZZZ</name>
<dbReference type="AlphaFoldDB" id="A0A1J5SKY8"/>
<dbReference type="GO" id="GO:0008839">
    <property type="term" value="F:4-hydroxy-tetrahydrodipicolinate reductase"/>
    <property type="evidence" value="ECO:0007669"/>
    <property type="project" value="UniProtKB-EC"/>
</dbReference>
<dbReference type="FunFam" id="3.30.360.10:FF:000004">
    <property type="entry name" value="4-hydroxy-tetrahydrodipicolinate reductase"/>
    <property type="match status" value="1"/>
</dbReference>
<evidence type="ECO:0000259" key="13">
    <source>
        <dbReference type="Pfam" id="PF01113"/>
    </source>
</evidence>
<evidence type="ECO:0000256" key="10">
    <source>
        <dbReference type="ARBA" id="ARBA00038983"/>
    </source>
</evidence>
<comment type="catalytic activity">
    <reaction evidence="11">
        <text>(S)-2,3,4,5-tetrahydrodipicolinate + NADP(+) + H2O = (2S,4S)-4-hydroxy-2,3,4,5-tetrahydrodipicolinate + NADPH + H(+)</text>
        <dbReference type="Rhea" id="RHEA:35331"/>
        <dbReference type="ChEBI" id="CHEBI:15377"/>
        <dbReference type="ChEBI" id="CHEBI:15378"/>
        <dbReference type="ChEBI" id="CHEBI:16845"/>
        <dbReference type="ChEBI" id="CHEBI:57783"/>
        <dbReference type="ChEBI" id="CHEBI:58349"/>
        <dbReference type="ChEBI" id="CHEBI:67139"/>
        <dbReference type="EC" id="1.17.1.8"/>
    </reaction>
</comment>
<dbReference type="EMBL" id="MLJW01000028">
    <property type="protein sequence ID" value="OIR09138.1"/>
    <property type="molecule type" value="Genomic_DNA"/>
</dbReference>
<evidence type="ECO:0000256" key="4">
    <source>
        <dbReference type="ARBA" id="ARBA00022857"/>
    </source>
</evidence>
<dbReference type="Gene3D" id="3.30.360.10">
    <property type="entry name" value="Dihydrodipicolinate Reductase, domain 2"/>
    <property type="match status" value="1"/>
</dbReference>
<keyword evidence="7" id="KW-0520">NAD</keyword>
<dbReference type="HAMAP" id="MF_00102">
    <property type="entry name" value="DapB"/>
    <property type="match status" value="1"/>
</dbReference>
<feature type="domain" description="Dihydrodipicolinate reductase C-terminal" evidence="14">
    <location>
        <begin position="129"/>
        <end position="265"/>
    </location>
</feature>
<evidence type="ECO:0000313" key="15">
    <source>
        <dbReference type="EMBL" id="OIR09138.1"/>
    </source>
</evidence>
<dbReference type="Pfam" id="PF05173">
    <property type="entry name" value="DapB_C"/>
    <property type="match status" value="1"/>
</dbReference>
<dbReference type="SUPFAM" id="SSF55347">
    <property type="entry name" value="Glyceraldehyde-3-phosphate dehydrogenase-like, C-terminal domain"/>
    <property type="match status" value="1"/>
</dbReference>
<evidence type="ECO:0000256" key="1">
    <source>
        <dbReference type="ARBA" id="ARBA00006642"/>
    </source>
</evidence>
<keyword evidence="4" id="KW-0521">NADP</keyword>
<reference evidence="15" key="1">
    <citation type="submission" date="2016-10" db="EMBL/GenBank/DDBJ databases">
        <title>Sequence of Gallionella enrichment culture.</title>
        <authorList>
            <person name="Poehlein A."/>
            <person name="Muehling M."/>
            <person name="Daniel R."/>
        </authorList>
    </citation>
    <scope>NUCLEOTIDE SEQUENCE</scope>
</reference>
<keyword evidence="6 15" id="KW-0560">Oxidoreductase</keyword>
<dbReference type="Pfam" id="PF01113">
    <property type="entry name" value="DapB_N"/>
    <property type="match status" value="1"/>
</dbReference>
<evidence type="ECO:0000256" key="7">
    <source>
        <dbReference type="ARBA" id="ARBA00023027"/>
    </source>
</evidence>
<sequence length="269" mass="28078">MTTRIGIVGCAGRMGQMLMQEALDGEGVTLAGGSEWAGSKALGRDIGELLGRGPLGQPVGGEARALFAASDVIIDFTTPAATLEHAALAAEMGKPLVIGTTGLTPEQSARLDEAARRTAVVWAPNFSVGVTLLMALTRRVAATLDESYDIEIVEMHHRHKVDAPSGTALGLGRAAAEGRRVALEEVWVKQRDGQTGPRQSGSIGFATLRGGDVVGDHSVLFAAEGERLELTHKASSRRVFAKGAIRAARWAAGRAAGLYDMTDVLGLSA</sequence>
<dbReference type="PROSITE" id="PS01298">
    <property type="entry name" value="DAPB"/>
    <property type="match status" value="1"/>
</dbReference>
<keyword evidence="3" id="KW-0028">Amino-acid biosynthesis</keyword>
<dbReference type="PIRSF" id="PIRSF000161">
    <property type="entry name" value="DHPR"/>
    <property type="match status" value="1"/>
</dbReference>
<dbReference type="Gene3D" id="3.40.50.720">
    <property type="entry name" value="NAD(P)-binding Rossmann-like Domain"/>
    <property type="match status" value="1"/>
</dbReference>
<evidence type="ECO:0000256" key="11">
    <source>
        <dbReference type="ARBA" id="ARBA00049080"/>
    </source>
</evidence>
<evidence type="ECO:0000256" key="6">
    <source>
        <dbReference type="ARBA" id="ARBA00023002"/>
    </source>
</evidence>
<evidence type="ECO:0000256" key="5">
    <source>
        <dbReference type="ARBA" id="ARBA00022915"/>
    </source>
</evidence>
<dbReference type="NCBIfam" id="TIGR00036">
    <property type="entry name" value="dapB"/>
    <property type="match status" value="1"/>
</dbReference>
<comment type="caution">
    <text evidence="15">The sequence shown here is derived from an EMBL/GenBank/DDBJ whole genome shotgun (WGS) entry which is preliminary data.</text>
</comment>
<dbReference type="InterPro" id="IPR036291">
    <property type="entry name" value="NAD(P)-bd_dom_sf"/>
</dbReference>
<dbReference type="PANTHER" id="PTHR20836">
    <property type="entry name" value="DIHYDRODIPICOLINATE REDUCTASE"/>
    <property type="match status" value="1"/>
</dbReference>
<dbReference type="InterPro" id="IPR022664">
    <property type="entry name" value="DapB_N_CS"/>
</dbReference>
<comment type="catalytic activity">
    <reaction evidence="12">
        <text>(S)-2,3,4,5-tetrahydrodipicolinate + NAD(+) + H2O = (2S,4S)-4-hydroxy-2,3,4,5-tetrahydrodipicolinate + NADH + H(+)</text>
        <dbReference type="Rhea" id="RHEA:35323"/>
        <dbReference type="ChEBI" id="CHEBI:15377"/>
        <dbReference type="ChEBI" id="CHEBI:15378"/>
        <dbReference type="ChEBI" id="CHEBI:16845"/>
        <dbReference type="ChEBI" id="CHEBI:57540"/>
        <dbReference type="ChEBI" id="CHEBI:57945"/>
        <dbReference type="ChEBI" id="CHEBI:67139"/>
        <dbReference type="EC" id="1.17.1.8"/>
    </reaction>
</comment>